<dbReference type="Proteomes" id="UP000295096">
    <property type="component" value="Unassembled WGS sequence"/>
</dbReference>
<dbReference type="AlphaFoldDB" id="A0A4R5QD32"/>
<proteinExistence type="predicted"/>
<dbReference type="RefSeq" id="WP_133290415.1">
    <property type="nucleotide sequence ID" value="NZ_SMSJ01000031.1"/>
</dbReference>
<dbReference type="SMART" id="SM01006">
    <property type="entry name" value="AlcB"/>
    <property type="match status" value="1"/>
</dbReference>
<dbReference type="GO" id="GO:0019290">
    <property type="term" value="P:siderophore biosynthetic process"/>
    <property type="evidence" value="ECO:0007669"/>
    <property type="project" value="InterPro"/>
</dbReference>
<accession>A0A4R5QD32</accession>
<evidence type="ECO:0000313" key="3">
    <source>
        <dbReference type="EMBL" id="TDH60816.1"/>
    </source>
</evidence>
<dbReference type="GO" id="GO:0016410">
    <property type="term" value="F:N-acyltransferase activity"/>
    <property type="evidence" value="ECO:0007669"/>
    <property type="project" value="TreeGrafter"/>
</dbReference>
<dbReference type="Gene3D" id="3.40.630.30">
    <property type="match status" value="1"/>
</dbReference>
<keyword evidence="4" id="KW-1185">Reference proteome</keyword>
<gene>
    <name evidence="3" type="ORF">E2C06_20175</name>
</gene>
<feature type="domain" description="Acyltransferase MbtK/IucB-like conserved" evidence="2">
    <location>
        <begin position="175"/>
        <end position="222"/>
    </location>
</feature>
<name>A0A4R5QD32_9PROT</name>
<evidence type="ECO:0000256" key="1">
    <source>
        <dbReference type="ARBA" id="ARBA00004924"/>
    </source>
</evidence>
<keyword evidence="3" id="KW-0808">Transferase</keyword>
<protein>
    <submittedName>
        <fullName evidence="3">N-acetyltransferase</fullName>
    </submittedName>
</protein>
<dbReference type="InterPro" id="IPR016181">
    <property type="entry name" value="Acyl_CoA_acyltransferase"/>
</dbReference>
<dbReference type="SUPFAM" id="SSF55729">
    <property type="entry name" value="Acyl-CoA N-acyltransferases (Nat)"/>
    <property type="match status" value="1"/>
</dbReference>
<dbReference type="OrthoDB" id="9087497at2"/>
<evidence type="ECO:0000313" key="4">
    <source>
        <dbReference type="Proteomes" id="UP000295096"/>
    </source>
</evidence>
<organism evidence="3 4">
    <name type="scientific">Dankookia rubra</name>
    <dbReference type="NCBI Taxonomy" id="1442381"/>
    <lineage>
        <taxon>Bacteria</taxon>
        <taxon>Pseudomonadati</taxon>
        <taxon>Pseudomonadota</taxon>
        <taxon>Alphaproteobacteria</taxon>
        <taxon>Acetobacterales</taxon>
        <taxon>Roseomonadaceae</taxon>
        <taxon>Dankookia</taxon>
    </lineage>
</organism>
<reference evidence="3 4" key="1">
    <citation type="journal article" date="2016" name="J. Microbiol.">
        <title>Dankookia rubra gen. nov., sp. nov., an alphaproteobacterium isolated from sediment of a shallow stream.</title>
        <authorList>
            <person name="Kim W.H."/>
            <person name="Kim D.H."/>
            <person name="Kang K."/>
            <person name="Ahn T.Y."/>
        </authorList>
    </citation>
    <scope>NUCLEOTIDE SEQUENCE [LARGE SCALE GENOMIC DNA]</scope>
    <source>
        <strain evidence="3 4">JCM30602</strain>
    </source>
</reference>
<dbReference type="EMBL" id="SMSJ01000031">
    <property type="protein sequence ID" value="TDH60816.1"/>
    <property type="molecule type" value="Genomic_DNA"/>
</dbReference>
<comment type="pathway">
    <text evidence="1">Siderophore biosynthesis.</text>
</comment>
<evidence type="ECO:0000259" key="2">
    <source>
        <dbReference type="SMART" id="SM01006"/>
    </source>
</evidence>
<comment type="caution">
    <text evidence="3">The sequence shown here is derived from an EMBL/GenBank/DDBJ whole genome shotgun (WGS) entry which is preliminary data.</text>
</comment>
<sequence length="344" mass="39197">MIAARRATDTEMPCHRYMLGRDPALEVKVADVTLAVRQGEHQILHGELGAAGLEVQAMGGRRGRPLAQALAAAAAALFDADLERAEVSLGPGTSPEILETALAHGLVAETQAPMIRRRQLLQVPLLWHQDPRPVPHPWLPRHLPDGRIHPERPPLAQGVVYDRFDPLLGMRMSFRRVTADKDLPLFHAWMNELRVAYFWELAQDEASLHAYLRRLEADPHAWPLIGCFDGEPAGYFEIYWAKEDRLGPYYDAHNYDRGWHGLIGARQHLGLAKTAAWLRGLTHFLFLEDPRTEKVVGEPRVDNAKLLRYADALAYDKVKEFDFPHKRSALMHCWRDPFFDRVMR</sequence>
<dbReference type="Pfam" id="PF13523">
    <property type="entry name" value="Acetyltransf_8"/>
    <property type="match status" value="1"/>
</dbReference>
<dbReference type="PANTHER" id="PTHR31438:SF1">
    <property type="entry name" value="LYSINE N-ACYLTRANSFERASE C17G9.06C-RELATED"/>
    <property type="match status" value="1"/>
</dbReference>
<dbReference type="InterPro" id="IPR019432">
    <property type="entry name" value="Acyltransferase_MbtK/IucB-like"/>
</dbReference>
<dbReference type="PANTHER" id="PTHR31438">
    <property type="entry name" value="LYSINE N-ACYLTRANSFERASE C17G9.06C-RELATED"/>
    <property type="match status" value="1"/>
</dbReference>